<dbReference type="STRING" id="2025994.A0A2T3A506"/>
<reference evidence="2 3" key="1">
    <citation type="journal article" date="2018" name="Mycol. Prog.">
        <title>Coniella lustricola, a new species from submerged detritus.</title>
        <authorList>
            <person name="Raudabaugh D.B."/>
            <person name="Iturriaga T."/>
            <person name="Carver A."/>
            <person name="Mondo S."/>
            <person name="Pangilinan J."/>
            <person name="Lipzen A."/>
            <person name="He G."/>
            <person name="Amirebrahimi M."/>
            <person name="Grigoriev I.V."/>
            <person name="Miller A.N."/>
        </authorList>
    </citation>
    <scope>NUCLEOTIDE SEQUENCE [LARGE SCALE GENOMIC DNA]</scope>
    <source>
        <strain evidence="2 3">B22-T-1</strain>
    </source>
</reference>
<sequence>MADEAVPNTPGKATNGALALSVREAEILTKAWMCLKSGPPEIDYEKLAGECGMTNPRSAGNAWSAIKKKMGWGAAAATPGPSATKSRASKRKKTPALGPAAGVEEGDAAQNNAENEDAEVNPTPTKKARKKPAGGSVRKTPKAPMDVAMAEVDEIIKRDQELIKARRANKEEHAESLALMADEV</sequence>
<keyword evidence="3" id="KW-1185">Reference proteome</keyword>
<organism evidence="2 3">
    <name type="scientific">Coniella lustricola</name>
    <dbReference type="NCBI Taxonomy" id="2025994"/>
    <lineage>
        <taxon>Eukaryota</taxon>
        <taxon>Fungi</taxon>
        <taxon>Dikarya</taxon>
        <taxon>Ascomycota</taxon>
        <taxon>Pezizomycotina</taxon>
        <taxon>Sordariomycetes</taxon>
        <taxon>Sordariomycetidae</taxon>
        <taxon>Diaporthales</taxon>
        <taxon>Schizoparmaceae</taxon>
        <taxon>Coniella</taxon>
    </lineage>
</organism>
<feature type="compositionally biased region" description="Low complexity" evidence="1">
    <location>
        <begin position="73"/>
        <end position="86"/>
    </location>
</feature>
<dbReference type="Proteomes" id="UP000241462">
    <property type="component" value="Unassembled WGS sequence"/>
</dbReference>
<dbReference type="OrthoDB" id="5403747at2759"/>
<evidence type="ECO:0000313" key="2">
    <source>
        <dbReference type="EMBL" id="PSR82904.1"/>
    </source>
</evidence>
<accession>A0A2T3A506</accession>
<name>A0A2T3A506_9PEZI</name>
<proteinExistence type="predicted"/>
<gene>
    <name evidence="2" type="ORF">BD289DRAFT_501498</name>
</gene>
<feature type="region of interest" description="Disordered" evidence="1">
    <location>
        <begin position="70"/>
        <end position="145"/>
    </location>
</feature>
<dbReference type="AlphaFoldDB" id="A0A2T3A506"/>
<dbReference type="InParanoid" id="A0A2T3A506"/>
<evidence type="ECO:0000313" key="3">
    <source>
        <dbReference type="Proteomes" id="UP000241462"/>
    </source>
</evidence>
<protein>
    <submittedName>
        <fullName evidence="2">Uncharacterized protein</fullName>
    </submittedName>
</protein>
<evidence type="ECO:0000256" key="1">
    <source>
        <dbReference type="SAM" id="MobiDB-lite"/>
    </source>
</evidence>
<dbReference type="EMBL" id="KZ678467">
    <property type="protein sequence ID" value="PSR82904.1"/>
    <property type="molecule type" value="Genomic_DNA"/>
</dbReference>